<reference evidence="2 3" key="1">
    <citation type="submission" date="2024-02" db="EMBL/GenBank/DDBJ databases">
        <authorList>
            <person name="Chen Y."/>
            <person name="Shah S."/>
            <person name="Dougan E. K."/>
            <person name="Thang M."/>
            <person name="Chan C."/>
        </authorList>
    </citation>
    <scope>NUCLEOTIDE SEQUENCE [LARGE SCALE GENOMIC DNA]</scope>
</reference>
<dbReference type="Proteomes" id="UP001642464">
    <property type="component" value="Unassembled WGS sequence"/>
</dbReference>
<keyword evidence="3" id="KW-1185">Reference proteome</keyword>
<name>A0ABP0HXR0_9DINO</name>
<proteinExistence type="predicted"/>
<sequence>MSDKMLFEGTLVLVAGGAWLRVGSMMATDLSESCRCCGGCCCSCVASELRWWGSRLIFLGGLGMVVLAVATLADTDTLGSLATEVLALIVV</sequence>
<keyword evidence="1" id="KW-1133">Transmembrane helix</keyword>
<gene>
    <name evidence="2" type="ORF">SCF082_LOCUS3605</name>
</gene>
<organism evidence="2 3">
    <name type="scientific">Durusdinium trenchii</name>
    <dbReference type="NCBI Taxonomy" id="1381693"/>
    <lineage>
        <taxon>Eukaryota</taxon>
        <taxon>Sar</taxon>
        <taxon>Alveolata</taxon>
        <taxon>Dinophyceae</taxon>
        <taxon>Suessiales</taxon>
        <taxon>Symbiodiniaceae</taxon>
        <taxon>Durusdinium</taxon>
    </lineage>
</organism>
<feature type="non-terminal residue" evidence="2">
    <location>
        <position position="91"/>
    </location>
</feature>
<feature type="transmembrane region" description="Helical" evidence="1">
    <location>
        <begin position="54"/>
        <end position="73"/>
    </location>
</feature>
<evidence type="ECO:0000313" key="3">
    <source>
        <dbReference type="Proteomes" id="UP001642464"/>
    </source>
</evidence>
<keyword evidence="1" id="KW-0812">Transmembrane</keyword>
<dbReference type="EMBL" id="CAXAMM010001853">
    <property type="protein sequence ID" value="CAK8993680.1"/>
    <property type="molecule type" value="Genomic_DNA"/>
</dbReference>
<protein>
    <submittedName>
        <fullName evidence="2">Uncharacterized protein</fullName>
    </submittedName>
</protein>
<keyword evidence="1" id="KW-0472">Membrane</keyword>
<comment type="caution">
    <text evidence="2">The sequence shown here is derived from an EMBL/GenBank/DDBJ whole genome shotgun (WGS) entry which is preliminary data.</text>
</comment>
<accession>A0ABP0HXR0</accession>
<evidence type="ECO:0000313" key="2">
    <source>
        <dbReference type="EMBL" id="CAK8993680.1"/>
    </source>
</evidence>
<evidence type="ECO:0000256" key="1">
    <source>
        <dbReference type="SAM" id="Phobius"/>
    </source>
</evidence>